<evidence type="ECO:0000313" key="2">
    <source>
        <dbReference type="Proteomes" id="UP000494115"/>
    </source>
</evidence>
<sequence length="154" mass="16946">MVRKGATVTTHDLIKRLRAQETVDGTPQEIEQITDEAADAIEILQREREAILMQARIWAQEAKTQKSTVDEVGAILGGIPDWGPIAAGVEALQRDAARYRWLKDNCFDWAAPGDGDSFDYIALHFEHELLGRDDSTVDAAIDAALSATNAKERG</sequence>
<dbReference type="Proteomes" id="UP000494115">
    <property type="component" value="Unassembled WGS sequence"/>
</dbReference>
<dbReference type="EMBL" id="CADIKM010000006">
    <property type="protein sequence ID" value="CAB3784695.1"/>
    <property type="molecule type" value="Genomic_DNA"/>
</dbReference>
<gene>
    <name evidence="1" type="ORF">LMG28138_01860</name>
</gene>
<keyword evidence="2" id="KW-1185">Reference proteome</keyword>
<dbReference type="AlphaFoldDB" id="A0A6S7BD29"/>
<reference evidence="1 2" key="1">
    <citation type="submission" date="2020-04" db="EMBL/GenBank/DDBJ databases">
        <authorList>
            <person name="De Canck E."/>
        </authorList>
    </citation>
    <scope>NUCLEOTIDE SEQUENCE [LARGE SCALE GENOMIC DNA]</scope>
    <source>
        <strain evidence="1 2">LMG 28138</strain>
    </source>
</reference>
<protein>
    <submittedName>
        <fullName evidence="1">Uncharacterized protein</fullName>
    </submittedName>
</protein>
<proteinExistence type="predicted"/>
<organism evidence="1 2">
    <name type="scientific">Pararobbsia alpina</name>
    <dbReference type="NCBI Taxonomy" id="621374"/>
    <lineage>
        <taxon>Bacteria</taxon>
        <taxon>Pseudomonadati</taxon>
        <taxon>Pseudomonadota</taxon>
        <taxon>Betaproteobacteria</taxon>
        <taxon>Burkholderiales</taxon>
        <taxon>Burkholderiaceae</taxon>
        <taxon>Pararobbsia</taxon>
    </lineage>
</organism>
<accession>A0A6S7BD29</accession>
<name>A0A6S7BD29_9BURK</name>
<evidence type="ECO:0000313" key="1">
    <source>
        <dbReference type="EMBL" id="CAB3784695.1"/>
    </source>
</evidence>